<gene>
    <name evidence="1" type="ORF">CEP68_03515</name>
</gene>
<organism evidence="1 2">
    <name type="scientific">Brevundimonas vesicularis</name>
    <name type="common">Pseudomonas vesicularis</name>
    <dbReference type="NCBI Taxonomy" id="41276"/>
    <lineage>
        <taxon>Bacteria</taxon>
        <taxon>Pseudomonadati</taxon>
        <taxon>Pseudomonadota</taxon>
        <taxon>Alphaproteobacteria</taxon>
        <taxon>Caulobacterales</taxon>
        <taxon>Caulobacteraceae</taxon>
        <taxon>Brevundimonas</taxon>
    </lineage>
</organism>
<dbReference type="KEGG" id="bvc:CEP68_03515"/>
<dbReference type="AlphaFoldDB" id="A0A1Z3U5T1"/>
<dbReference type="InterPro" id="IPR036388">
    <property type="entry name" value="WH-like_DNA-bd_sf"/>
</dbReference>
<name>A0A1Z3U5T1_BREVE</name>
<evidence type="ECO:0000313" key="1">
    <source>
        <dbReference type="EMBL" id="ASE38643.2"/>
    </source>
</evidence>
<dbReference type="InterPro" id="IPR036390">
    <property type="entry name" value="WH_DNA-bd_sf"/>
</dbReference>
<accession>A0A1Z3U5T1</accession>
<proteinExistence type="predicted"/>
<sequence>MARGKPLERTAPVVRKSALANDVTALAQIVRVFEQLAKAMPTRVSIRQAYAFLHIAERTAGGHDIIVSDLKALGDDAWGAPLFDASIGRSYQLFMDEPSRDYPEPLGWLRLETDPADKRRKLLRMTAAGEAMAKKLVKIRDESQHTS</sequence>
<dbReference type="SUPFAM" id="SSF46785">
    <property type="entry name" value="Winged helix' DNA-binding domain"/>
    <property type="match status" value="1"/>
</dbReference>
<reference evidence="2" key="1">
    <citation type="submission" date="2017-06" db="EMBL/GenBank/DDBJ databases">
        <title>FDA dAtabase for Regulatory Grade micrObial Sequences (FDA-ARGOS): Supporting development and validation of Infectious Disease Dx tests.</title>
        <authorList>
            <person name="Minogue T."/>
            <person name="Wolcott M."/>
            <person name="Wasieloski L."/>
            <person name="Aguilar W."/>
            <person name="Moore D."/>
            <person name="Tallon L."/>
            <person name="Sadzewicz L."/>
            <person name="Sengamalay N."/>
            <person name="Ott S."/>
            <person name="Godinez A."/>
            <person name="Nagaraj S."/>
            <person name="Nadendla S."/>
            <person name="Geyer C."/>
            <person name="Sichtig H."/>
        </authorList>
    </citation>
    <scope>NUCLEOTIDE SEQUENCE [LARGE SCALE GENOMIC DNA]</scope>
    <source>
        <strain evidence="2">FDAARGOS_289</strain>
    </source>
</reference>
<evidence type="ECO:0008006" key="3">
    <source>
        <dbReference type="Google" id="ProtNLM"/>
    </source>
</evidence>
<dbReference type="EMBL" id="CP022048">
    <property type="protein sequence ID" value="ASE38643.2"/>
    <property type="molecule type" value="Genomic_DNA"/>
</dbReference>
<dbReference type="Gene3D" id="1.10.10.10">
    <property type="entry name" value="Winged helix-like DNA-binding domain superfamily/Winged helix DNA-binding domain"/>
    <property type="match status" value="1"/>
</dbReference>
<evidence type="ECO:0000313" key="2">
    <source>
        <dbReference type="Proteomes" id="UP000197050"/>
    </source>
</evidence>
<dbReference type="Proteomes" id="UP000197050">
    <property type="component" value="Chromosome"/>
</dbReference>
<protein>
    <recommendedName>
        <fullName evidence="3">MarR family transcriptional regulator</fullName>
    </recommendedName>
</protein>